<dbReference type="KEGG" id="pbl:PAAG_02040"/>
<dbReference type="OrthoDB" id="4206358at2759"/>
<sequence length="188" mass="21879">MDIKVLIQSGDILDLYRDSSRVLQALADDGWIVLKNAKDTNSVELVADNQHVRYLMRPDFLSDLPFLVPASLLDNSSFEHFPEWEKFADKKDEVLCVTAYHLHRKDNKSRWRWHYYIGDREGNQPKCIPANGGDVYAKPKPQTASLPLASYRIICSGWLLRQLPWPEDQADLFVVNYRRSDYHWENVG</sequence>
<dbReference type="GeneID" id="9099296"/>
<accession>C1GU45</accession>
<reference evidence="1 2" key="1">
    <citation type="journal article" date="2011" name="PLoS Genet.">
        <title>Comparative genomic analysis of human fungal pathogens causing paracoccidioidomycosis.</title>
        <authorList>
            <person name="Desjardins C.A."/>
            <person name="Champion M.D."/>
            <person name="Holder J.W."/>
            <person name="Muszewska A."/>
            <person name="Goldberg J."/>
            <person name="Bailao A.M."/>
            <person name="Brigido M.M."/>
            <person name="Ferreira M.E."/>
            <person name="Garcia A.M."/>
            <person name="Grynberg M."/>
            <person name="Gujja S."/>
            <person name="Heiman D.I."/>
            <person name="Henn M.R."/>
            <person name="Kodira C.D."/>
            <person name="Leon-Narvaez H."/>
            <person name="Longo L.V."/>
            <person name="Ma L.J."/>
            <person name="Malavazi I."/>
            <person name="Matsuo A.L."/>
            <person name="Morais F.V."/>
            <person name="Pereira M."/>
            <person name="Rodriguez-Brito S."/>
            <person name="Sakthikumar S."/>
            <person name="Salem-Izacc S.M."/>
            <person name="Sykes S.M."/>
            <person name="Teixeira M.M."/>
            <person name="Vallejo M.C."/>
            <person name="Walter M.E."/>
            <person name="Yandava C."/>
            <person name="Young S."/>
            <person name="Zeng Q."/>
            <person name="Zucker J."/>
            <person name="Felipe M.S."/>
            <person name="Goldman G.H."/>
            <person name="Haas B.J."/>
            <person name="McEwen J.G."/>
            <person name="Nino-Vega G."/>
            <person name="Puccia R."/>
            <person name="San-Blas G."/>
            <person name="Soares C.M."/>
            <person name="Birren B.W."/>
            <person name="Cuomo C.A."/>
        </authorList>
    </citation>
    <scope>NUCLEOTIDE SEQUENCE [LARGE SCALE GENOMIC DNA]</scope>
    <source>
        <strain evidence="2">ATCC MYA-826 / Pb01</strain>
    </source>
</reference>
<dbReference type="EMBL" id="KN293995">
    <property type="protein sequence ID" value="EEH39851.1"/>
    <property type="molecule type" value="Genomic_DNA"/>
</dbReference>
<gene>
    <name evidence="1" type="ORF">PAAG_02040</name>
</gene>
<organism evidence="1 2">
    <name type="scientific">Paracoccidioides lutzii (strain ATCC MYA-826 / Pb01)</name>
    <name type="common">Paracoccidioides brasiliensis</name>
    <dbReference type="NCBI Taxonomy" id="502779"/>
    <lineage>
        <taxon>Eukaryota</taxon>
        <taxon>Fungi</taxon>
        <taxon>Dikarya</taxon>
        <taxon>Ascomycota</taxon>
        <taxon>Pezizomycotina</taxon>
        <taxon>Eurotiomycetes</taxon>
        <taxon>Eurotiomycetidae</taxon>
        <taxon>Onygenales</taxon>
        <taxon>Ajellomycetaceae</taxon>
        <taxon>Paracoccidioides</taxon>
    </lineage>
</organism>
<protein>
    <submittedName>
        <fullName evidence="1">Uncharacterized protein</fullName>
    </submittedName>
</protein>
<name>C1GU45_PARBA</name>
<dbReference type="HOGENOM" id="CLU_084504_1_1_1"/>
<dbReference type="VEuPathDB" id="FungiDB:PAAG_02040"/>
<proteinExistence type="predicted"/>
<dbReference type="RefSeq" id="XP_002796152.1">
    <property type="nucleotide sequence ID" value="XM_002796106.1"/>
</dbReference>
<evidence type="ECO:0000313" key="2">
    <source>
        <dbReference type="Proteomes" id="UP000002059"/>
    </source>
</evidence>
<dbReference type="OMA" id="KNSPFER"/>
<dbReference type="eggNOG" id="ENOG502RQN3">
    <property type="taxonomic scope" value="Eukaryota"/>
</dbReference>
<dbReference type="Proteomes" id="UP000002059">
    <property type="component" value="Partially assembled WGS sequence"/>
</dbReference>
<keyword evidence="2" id="KW-1185">Reference proteome</keyword>
<dbReference type="AlphaFoldDB" id="C1GU45"/>
<evidence type="ECO:0000313" key="1">
    <source>
        <dbReference type="EMBL" id="EEH39851.1"/>
    </source>
</evidence>